<dbReference type="PROSITE" id="PS00972">
    <property type="entry name" value="USP_1"/>
    <property type="match status" value="1"/>
</dbReference>
<gene>
    <name evidence="6" type="ORF">GEV33_013964</name>
</gene>
<dbReference type="GO" id="GO:0000045">
    <property type="term" value="P:autophagosome assembly"/>
    <property type="evidence" value="ECO:0007669"/>
    <property type="project" value="TreeGrafter"/>
</dbReference>
<dbReference type="Pfam" id="PF17675">
    <property type="entry name" value="APG6_N"/>
    <property type="match status" value="1"/>
</dbReference>
<dbReference type="GO" id="GO:0016579">
    <property type="term" value="P:protein deubiquitination"/>
    <property type="evidence" value="ECO:0007669"/>
    <property type="project" value="InterPro"/>
</dbReference>
<feature type="compositionally biased region" description="Basic and acidic residues" evidence="4">
    <location>
        <begin position="427"/>
        <end position="446"/>
    </location>
</feature>
<accession>A0A8J6H680</accession>
<reference evidence="6" key="2">
    <citation type="submission" date="2021-08" db="EMBL/GenBank/DDBJ databases">
        <authorList>
            <person name="Eriksson T."/>
        </authorList>
    </citation>
    <scope>NUCLEOTIDE SEQUENCE</scope>
    <source>
        <strain evidence="6">Stoneville</strain>
        <tissue evidence="6">Whole head</tissue>
    </source>
</reference>
<dbReference type="InterPro" id="IPR016024">
    <property type="entry name" value="ARM-type_fold"/>
</dbReference>
<feature type="domain" description="USP" evidence="5">
    <location>
        <begin position="3005"/>
        <end position="3329"/>
    </location>
</feature>
<dbReference type="InterPro" id="IPR038274">
    <property type="entry name" value="Atg6/Beclin_C_sf"/>
</dbReference>
<dbReference type="EMBL" id="JABDTM020028499">
    <property type="protein sequence ID" value="KAH0808828.1"/>
    <property type="molecule type" value="Genomic_DNA"/>
</dbReference>
<evidence type="ECO:0000256" key="3">
    <source>
        <dbReference type="SAM" id="Coils"/>
    </source>
</evidence>
<feature type="region of interest" description="Disordered" evidence="4">
    <location>
        <begin position="807"/>
        <end position="830"/>
    </location>
</feature>
<feature type="coiled-coil region" evidence="3">
    <location>
        <begin position="942"/>
        <end position="1065"/>
    </location>
</feature>
<evidence type="ECO:0000256" key="1">
    <source>
        <dbReference type="ARBA" id="ARBA00005965"/>
    </source>
</evidence>
<evidence type="ECO:0000313" key="7">
    <source>
        <dbReference type="Proteomes" id="UP000719412"/>
    </source>
</evidence>
<dbReference type="InterPro" id="IPR040455">
    <property type="entry name" value="Atg6_BARA"/>
</dbReference>
<dbReference type="InterPro" id="IPR018200">
    <property type="entry name" value="USP_CS"/>
</dbReference>
<feature type="region of interest" description="Disordered" evidence="4">
    <location>
        <begin position="167"/>
        <end position="190"/>
    </location>
</feature>
<keyword evidence="7" id="KW-1185">Reference proteome</keyword>
<evidence type="ECO:0000259" key="5">
    <source>
        <dbReference type="PROSITE" id="PS50235"/>
    </source>
</evidence>
<dbReference type="PANTHER" id="PTHR12768">
    <property type="entry name" value="BECLIN 1"/>
    <property type="match status" value="1"/>
</dbReference>
<feature type="compositionally biased region" description="Polar residues" evidence="4">
    <location>
        <begin position="414"/>
        <end position="423"/>
    </location>
</feature>
<feature type="region of interest" description="Disordered" evidence="4">
    <location>
        <begin position="414"/>
        <end position="447"/>
    </location>
</feature>
<dbReference type="GO" id="GO:0045324">
    <property type="term" value="P:late endosome to vacuole transport"/>
    <property type="evidence" value="ECO:0007669"/>
    <property type="project" value="TreeGrafter"/>
</dbReference>
<evidence type="ECO:0000256" key="4">
    <source>
        <dbReference type="SAM" id="MobiDB-lite"/>
    </source>
</evidence>
<dbReference type="GO" id="GO:0006995">
    <property type="term" value="P:cellular response to nitrogen starvation"/>
    <property type="evidence" value="ECO:0007669"/>
    <property type="project" value="TreeGrafter"/>
</dbReference>
<evidence type="ECO:0000313" key="6">
    <source>
        <dbReference type="EMBL" id="KAH0808828.1"/>
    </source>
</evidence>
<dbReference type="GO" id="GO:0000407">
    <property type="term" value="C:phagophore assembly site"/>
    <property type="evidence" value="ECO:0007669"/>
    <property type="project" value="TreeGrafter"/>
</dbReference>
<dbReference type="InterPro" id="IPR041691">
    <property type="entry name" value="Atg6/beclin_CC"/>
</dbReference>
<feature type="compositionally biased region" description="Basic and acidic residues" evidence="4">
    <location>
        <begin position="522"/>
        <end position="532"/>
    </location>
</feature>
<feature type="region of interest" description="Disordered" evidence="4">
    <location>
        <begin position="510"/>
        <end position="564"/>
    </location>
</feature>
<keyword evidence="2 3" id="KW-0175">Coiled coil</keyword>
<comment type="caution">
    <text evidence="6">The sequence shown here is derived from an EMBL/GenBank/DDBJ whole genome shotgun (WGS) entry which is preliminary data.</text>
</comment>
<feature type="compositionally biased region" description="Acidic residues" evidence="4">
    <location>
        <begin position="714"/>
        <end position="730"/>
    </location>
</feature>
<feature type="compositionally biased region" description="Polar residues" evidence="4">
    <location>
        <begin position="533"/>
        <end position="542"/>
    </location>
</feature>
<reference evidence="6" key="1">
    <citation type="journal article" date="2020" name="J Insects Food Feed">
        <title>The yellow mealworm (Tenebrio molitor) genome: a resource for the emerging insects as food and feed industry.</title>
        <authorList>
            <person name="Eriksson T."/>
            <person name="Andere A."/>
            <person name="Kelstrup H."/>
            <person name="Emery V."/>
            <person name="Picard C."/>
        </authorList>
    </citation>
    <scope>NUCLEOTIDE SEQUENCE</scope>
    <source>
        <strain evidence="6">Stoneville</strain>
        <tissue evidence="6">Whole head</tissue>
    </source>
</reference>
<dbReference type="SUPFAM" id="SSF48371">
    <property type="entry name" value="ARM repeat"/>
    <property type="match status" value="2"/>
</dbReference>
<evidence type="ECO:0000256" key="2">
    <source>
        <dbReference type="ARBA" id="ARBA00023054"/>
    </source>
</evidence>
<organism evidence="6 7">
    <name type="scientific">Tenebrio molitor</name>
    <name type="common">Yellow mealworm beetle</name>
    <dbReference type="NCBI Taxonomy" id="7067"/>
    <lineage>
        <taxon>Eukaryota</taxon>
        <taxon>Metazoa</taxon>
        <taxon>Ecdysozoa</taxon>
        <taxon>Arthropoda</taxon>
        <taxon>Hexapoda</taxon>
        <taxon>Insecta</taxon>
        <taxon>Pterygota</taxon>
        <taxon>Neoptera</taxon>
        <taxon>Endopterygota</taxon>
        <taxon>Coleoptera</taxon>
        <taxon>Polyphaga</taxon>
        <taxon>Cucujiformia</taxon>
        <taxon>Tenebrionidae</taxon>
        <taxon>Tenebrio</taxon>
    </lineage>
</organism>
<dbReference type="Pfam" id="PF04111">
    <property type="entry name" value="APG6"/>
    <property type="match status" value="1"/>
</dbReference>
<dbReference type="PROSITE" id="PS00973">
    <property type="entry name" value="USP_2"/>
    <property type="match status" value="1"/>
</dbReference>
<dbReference type="Proteomes" id="UP000719412">
    <property type="component" value="Unassembled WGS sequence"/>
</dbReference>
<dbReference type="Gene3D" id="3.90.70.10">
    <property type="entry name" value="Cysteine proteinases"/>
    <property type="match status" value="1"/>
</dbReference>
<dbReference type="InterPro" id="IPR021905">
    <property type="entry name" value="DUF3517"/>
</dbReference>
<dbReference type="InterPro" id="IPR028889">
    <property type="entry name" value="USP"/>
</dbReference>
<dbReference type="GO" id="GO:0004843">
    <property type="term" value="F:cysteine-type deubiquitinase activity"/>
    <property type="evidence" value="ECO:0007669"/>
    <property type="project" value="InterPro"/>
</dbReference>
<feature type="compositionally biased region" description="Polar residues" evidence="4">
    <location>
        <begin position="1688"/>
        <end position="1698"/>
    </location>
</feature>
<feature type="coiled-coil region" evidence="3">
    <location>
        <begin position="356"/>
        <end position="404"/>
    </location>
</feature>
<dbReference type="Gene3D" id="1.10.418.40">
    <property type="entry name" value="Autophagy protein 6/Beclin 1"/>
    <property type="match status" value="1"/>
</dbReference>
<feature type="compositionally biased region" description="Basic and acidic residues" evidence="4">
    <location>
        <begin position="4430"/>
        <end position="4439"/>
    </location>
</feature>
<dbReference type="FunFam" id="1.10.418.40:FF:000001">
    <property type="entry name" value="beclin-1 isoform X1"/>
    <property type="match status" value="1"/>
</dbReference>
<dbReference type="GO" id="GO:0034271">
    <property type="term" value="C:phosphatidylinositol 3-kinase complex, class III, type I"/>
    <property type="evidence" value="ECO:0007669"/>
    <property type="project" value="TreeGrafter"/>
</dbReference>
<dbReference type="PROSITE" id="PS50235">
    <property type="entry name" value="USP_3"/>
    <property type="match status" value="1"/>
</dbReference>
<feature type="compositionally biased region" description="Acidic residues" evidence="4">
    <location>
        <begin position="1719"/>
        <end position="1732"/>
    </location>
</feature>
<feature type="compositionally biased region" description="Basic and acidic residues" evidence="4">
    <location>
        <begin position="583"/>
        <end position="608"/>
    </location>
</feature>
<dbReference type="InterPro" id="IPR007243">
    <property type="entry name" value="Atg6/Beclin"/>
</dbReference>
<dbReference type="InterPro" id="IPR038765">
    <property type="entry name" value="Papain-like_cys_pep_sf"/>
</dbReference>
<feature type="compositionally biased region" description="Basic and acidic residues" evidence="4">
    <location>
        <begin position="1701"/>
        <end position="1718"/>
    </location>
</feature>
<dbReference type="GO" id="GO:0000423">
    <property type="term" value="P:mitophagy"/>
    <property type="evidence" value="ECO:0007669"/>
    <property type="project" value="TreeGrafter"/>
</dbReference>
<dbReference type="PANTHER" id="PTHR12768:SF4">
    <property type="entry name" value="BECLIN-1"/>
    <property type="match status" value="1"/>
</dbReference>
<feature type="region of interest" description="Disordered" evidence="4">
    <location>
        <begin position="1316"/>
        <end position="1340"/>
    </location>
</feature>
<dbReference type="InterPro" id="IPR001394">
    <property type="entry name" value="Peptidase_C19_UCH"/>
</dbReference>
<dbReference type="Pfam" id="PF15361">
    <property type="entry name" value="RIC3"/>
    <property type="match status" value="1"/>
</dbReference>
<feature type="region of interest" description="Disordered" evidence="4">
    <location>
        <begin position="4430"/>
        <end position="4488"/>
    </location>
</feature>
<dbReference type="GO" id="GO:0034272">
    <property type="term" value="C:phosphatidylinositol 3-kinase complex, class III, type II"/>
    <property type="evidence" value="ECO:0007669"/>
    <property type="project" value="TreeGrafter"/>
</dbReference>
<comment type="similarity">
    <text evidence="1">Belongs to the beclin family.</text>
</comment>
<dbReference type="GO" id="GO:0030674">
    <property type="term" value="F:protein-macromolecule adaptor activity"/>
    <property type="evidence" value="ECO:0007669"/>
    <property type="project" value="TreeGrafter"/>
</dbReference>
<feature type="region of interest" description="Disordered" evidence="4">
    <location>
        <begin position="1961"/>
        <end position="1981"/>
    </location>
</feature>
<dbReference type="CDD" id="cd02659">
    <property type="entry name" value="peptidase_C19C"/>
    <property type="match status" value="1"/>
</dbReference>
<protein>
    <recommendedName>
        <fullName evidence="5">USP domain-containing protein</fullName>
    </recommendedName>
</protein>
<dbReference type="SUPFAM" id="SSF54001">
    <property type="entry name" value="Cysteine proteinases"/>
    <property type="match status" value="1"/>
</dbReference>
<dbReference type="Pfam" id="PF00443">
    <property type="entry name" value="UCH"/>
    <property type="match status" value="1"/>
</dbReference>
<proteinExistence type="inferred from homology"/>
<name>A0A8J6H680_TENMO</name>
<feature type="region of interest" description="Disordered" evidence="4">
    <location>
        <begin position="1688"/>
        <end position="1777"/>
    </location>
</feature>
<dbReference type="InterPro" id="IPR032763">
    <property type="entry name" value="RIC3_N"/>
</dbReference>
<feature type="compositionally biased region" description="Acidic residues" evidence="4">
    <location>
        <begin position="626"/>
        <end position="672"/>
    </location>
</feature>
<feature type="compositionally biased region" description="Basic and acidic residues" evidence="4">
    <location>
        <begin position="4449"/>
        <end position="4475"/>
    </location>
</feature>
<feature type="compositionally biased region" description="Basic and acidic residues" evidence="4">
    <location>
        <begin position="689"/>
        <end position="701"/>
    </location>
</feature>
<feature type="region of interest" description="Disordered" evidence="4">
    <location>
        <begin position="1"/>
        <end position="21"/>
    </location>
</feature>
<dbReference type="GO" id="GO:0043548">
    <property type="term" value="F:phosphatidylinositol 3-kinase binding"/>
    <property type="evidence" value="ECO:0007669"/>
    <property type="project" value="TreeGrafter"/>
</dbReference>
<feature type="compositionally biased region" description="Basic and acidic residues" evidence="4">
    <location>
        <begin position="819"/>
        <end position="830"/>
    </location>
</feature>
<dbReference type="Pfam" id="PF12030">
    <property type="entry name" value="DUF3517"/>
    <property type="match status" value="1"/>
</dbReference>
<sequence length="4514" mass="511349">MPGPVPGMRPTIGGAGHVVPPPKQGTSSMSVIMPIYTIGIVIFFTYTLMKIIFKKQPESVGGSLYPPVDPDPHFRKEVFESESSRLGARLTRENISSKLGDVELDQLRHRLRETELAMERIVEQMSKVPLKAQDLVNGTLSNGDAVKPQDEEQPTVKVLGMEMTASCEGGKKWSRPDSPVLPTSPPPPVEPVPPPQEIYLEGALPAQSHLLVSESATEPEPTTGEDPAVVLSGKMTLSVISLESENGGEAETTKTEDTTQEPVIEYIEEDVQKSTDLEDRGEEIVQELEDREGSVITNEAVATKTEEAEPIVQLIEEVLQPFTIEKEFLQKLKEENDIQPPLIMLESEDVPHTVEVEKLEREVDDLIQEAIENVQQRETKVDTLETLSRRANEINDNLQNLGQSELETVQIPETSRKQTSLQVSDGVLEKEEKENTPKIEPTKQEIDSAVANAVQERKDVETKDEILGNTVLTKSEVSEDKVSPIMRQIQDLINKEIEITEKIEEHREPVLEYKIEPNQVEESDKEKTKPTEETQNSLSKTVENLESKESSDQINSVKVDHEEKAKLDSAVVKEATVLEKTKEQIETTKPDKNLVENVEEKPKLESKEAVTPISKTEEVQAKTTPSDEEELDSDEEIVEEIEEIVYEEESEEEVEDEEIEIEVEEESEEEMPDERNTTRTESSSVQRVNGERSEDLVEESKYTTASGATAAENDISDEELTDNEDVDDEEEIIEVEEEIEDDDYIGDEGNDCFLLRAKTPKAPAINTPPGIVFLQRPKTPPADAPPINQFNLSSLLRIDPAKLCPSTNAAAAPNIGHPNRGDGKRGESHRFEDDPEFLEHVVPIGAVEIFKRFSFLGRRHFCLVPIHSNPDVDLESQATSFDHYIAPCRLFDSGNGFMLISDGNEVDSLSHIYKRKAALFDTLSGNSNIDHPLCDECTDYLIEILEQELADTQNDYDDYLRYYKMLQNDTNELKIGELEKELDDLKAEGNRFLEELEALKKEEIELQNAIEEQESVARRLDRERQIYYKEYTKHQKNYMQACEDAQSLECQLNYTQMQLDKLKKTNVFNATFHIWHKGHFGTINNFCLGRLPSAPIDWSEINAAWGQTALLLSALARKINLTFERYRLVPYGNHSYIEVIGEQKEYPLYGSGGFKFLWDTKFDNGMAAFLDCLQQFQEKVQKLEKGNKQFCFPYRTNKGKIEDNDASYSIKIQLNSEEQWTKAMKFMLTNLKWGLAWISSQLNSIDEAQVCRESSEQPTLNKHEIDVIYVYVQTWPARQCMCCYRDPKNLERFSYITQGLIYMVVCQLKQLAEKGSSTDKKKDKEENKEPSNNEKDNTETQDRDKLLILVSKVFLLNFPLYVAYKHTIQAKLDELTQQEMQNLNLFCDLHDSEIPIYLLKNVSWFCKMGGLLAMTACFTQLSPEHLPVSTAHAMISVVGNLKLWMNYKSMVSMLVPLRSCVLRYMCKLSDQDLRAPTIKSMADFMWNAIKDPLDTPVAFDIDGLDLAFKYFTSSTLTMRLAGITQINNQIGVLAEICVGESLPEAEAAPRHMADWLINNNIISHIFGPNLHVEVIKQSHIILNFLAMEGRITCEHMDIIWAAAQLKHCSKPVHDLLPGLVKHLAASPTLHLYSLLTKLEPKDHTEQTLYLASALTKAVWSRGGGVPEVGLINVAASNAGITLHKCATSSENSVSIEPSNSEEEHGESTGQSESHKSDSEDIDGVEIDEDDGPIDGGNAGPPPCKLARKQAMGRVHCDGSSTDPEIDGIPIKTPTTEKTKRCSVVSKGKIDKRQMSSVRKKLLSTLNVLPEGIETIGSSSSQDEADVEEVPAKFRKRRKMLRKTRVKRQKGVHKRVVAISGIEALSEVEVDSDSEMKAALKGVTAAALVLPAQMTGLVETNLKPSDYLDESSSCSELGKDSVTLESHEAACTNFLALHSRGGLNFFSHILEMLSGEEAEVEGDADGSYSSRMSNKSEKNMADFDGEDSVCEEELAQLNEHAQMNLHALANQSPEKSPVRVDPRLSACFKADNVCQPGNTLLWDLLQDDKICHLGEGLALEAEKTLCNLICYTPDKEIRMKFIEGCLHNLANNVSVVVSLRMLPKLLTSFRGIDMHHVTHWAERQHHMMKHFFNNLKTYTANPSKSLPLYTHQMQVQVRLHFLSAVFSPVVSPNTFKLSIEQVDTLWECLAHDLECSDELFSWLLSQTKTTELHALKIDALRRLYMHHLPSLPPEKFSMICLSLFQQLCSLNHLLTINMGTESVRESYNVGMDHMWKIALRANNTDVSMAAIQYINSYYMGQNLQNEGQFVWQCMTHLKAATEDLVSMNTTGAEEAPLLCIQRALLLMKSHLETFRRRYAYHLRRWTLEGNGIGSHSAASSDRCGTPLRLIVQSGSSTERCYLDMLSSDYVADLRAEIVKWAEGPAQMKNQDSESGGHSNKLNDTWIRLITQGQELTIDCDEKTLAEMGFKDNQMVYISIGVSKNMKKRECLDLPSMQPPPPRESIPTLLLLRPNYFEQLFSLMHTLSSMKVPVKGGRHIANTKAQVLSRRVWDILSLLPTSPTLLQGFKQLDTPLTELLDPSSAQKLMYSLYIVESLSAKVTQSKQSDNEREPWSRTFIHNGGLRHLFDIFMSGVLQRDGGNGSEWQQDCLASLLKIICQLGVEPLPAESRPSRSDKIVIPNLNEPMLAMIDVKSTMPQLTSILEEASQPKDPNLYKTGFWGRAQVVHYAMSFLVSWLHCSEDARQALFQSPNFSVWLQRLVLEDPEPAVRREVCSAIYRLCLGVSASGDVLESSLVAPMLSELLLYLDKAETMRAQKFDAIPAPEEGKEPYGPACRDYFWLVARLIDSLPDDLVKESLEDPQNCVIDINELTNKIARSLLSREYIETRHRTIDDDGLIGIINLLTNLIKHRPPFQVSKQGQELLVEVFKFLFALPSPKLRHVPKCKSPRSRTAAYDLLVELVKGAPQNYYVLHEKLLKQHQPGPHSPYPWDYWPHEDGRSECGYVGLTNLGATCYMASCMQHLYMMPQARASILAANTEHSKHEPTLKELQRMFAYLMESERKAYNPRSFCKVYTMDHQPLNTAEQKDMAEFFIDLVSKLEEMTPALKTVVKKLFCGVLSNNVVSLDCDHVSRTLEEFYTVRCQVADMRNLYESLDEVTVKDTLEGPKRGLVLKKLPHILCFNTMRYTFNMLTMLKEKVNTHFSFPLRLNMAGYVEKQLMPQHYQEDKLKQYDPEDEQYEYDLIGVTVHTGTADGGHYYSFIKDRTAGSRDKWFLFNDAEVKPFDPNQIAAECFGGEMTSKTYDSVTDKFMDFSFEKTNSAYMLFYERCPIMASDSSESSSTTFESGDSNMSNHQTSSSVATFELSKELEDWIWQDNMHFIQDKNIFEHTYFNFMWQICGYIPQTILPIEPDITQKAAQLSTSFFIETFIHAKEKPTMVQWVELVTKQFNACQKACIWFLEHMANDTWWPVQVLLKCPNQMVRQMFQRLCIHVIQRLKQSHSSLYLEVDRDIPSSLNDNKKAVEPSKIGNASCVTKFIKTLLSLMEHGAKAHLKHLTEYFGFLYEFSKMGEEESKFLLAVGAINSMVHFYLGQKANDFVDVSEGEEEEEVVALPNDKYKPASLDKMITLVASLVEKSRDSNMKLQLSEKDYSAVAEGKGFPFLYQQIKDNINLQQTRNLIHSLCRGNNQLAQSIICMISQAISRHSDTSQPFFKILTLLTESTAQGSGGSSSQPCFTQLVLQKVWEAAECCPYSALDWLALQVTRNRLVHQWVLSSMDSWLEHFLIAHSNQRVRNAAGYLLVSLVPSAPFRQGFRATHRMQREAQLTNEAQAVLHQVYTGLLRLLSSAKHYTDMQQHGTMKLTTYFALLMYCCISRTEKLMFGQYFLQLWHLFHPKLSEPSIPAYHNKQALLAFWNHVCLDCPENVQLMLQNAHVTKNIAFNYILADHDDQEIVLYNRAMLPAYYGLLRMMCQQSRIFTRHLAQHQNLQWAFKNITPHPTQYPQAVEELFKLMQLMVMKHPEATEAEQREICSFRRTTLMTYLQCLDGRTSWGTLISAFRVLLESNDDKLYVVYNGGLQIVFECFQNLHIMLHEATACHVSGDLMDILTIMQDLVRCVRTYRDNKDARGILLATKDWLEVLRKLATLLNTYNPPEMRSLCIDVLKEFVLIMAPEVMQILVPLLSHCHSAFQDSHDAVPLGPYFPRRGHSLPVVAGKGGARPLRPMVQMTVPHNQLECNRGIDPEYDEALDKFYTPYHDFIDMLFRLAVNNDTVSEDLVNLSAVVGFEAVPLHSTYFPKLWLDILKAQHIDRKYISMLTSCNYFVDYIDAVLLDERSALTVNVIYEFLVAFFPKVSAHVLSEQTLTMIDTTVVALSEQVGSLEMTKVAKRLSGDLRALVLVYNSPEAVPPPLLRNTLKQLQNKVHAEIAKIDPKKEVKDEAADESTETATDDKPSTSKDVSDKTSKSLKSDSDSETQHTSCSDDSADEKVKGPLEDLKLLDSILNELLAIVDKKA</sequence>
<feature type="region of interest" description="Disordered" evidence="4">
    <location>
        <begin position="583"/>
        <end position="730"/>
    </location>
</feature>